<evidence type="ECO:0000313" key="5">
    <source>
        <dbReference type="Proteomes" id="UP000187158"/>
    </source>
</evidence>
<dbReference type="Proteomes" id="UP000187323">
    <property type="component" value="Unassembled WGS sequence"/>
</dbReference>
<sequence>MSERYILAYFKSPEEAEGVARKLRALRAIEVSIDRFSRYGGTSFSSGVNPVTGNVARMDSMTAEHAHTGILAAADTSSSGMSHGGNGGPTGRDILLTVIVHTESYDQALRLIEEAGGMV</sequence>
<dbReference type="EMBL" id="MPTO01000018">
    <property type="protein sequence ID" value="OME16826.1"/>
    <property type="molecule type" value="Genomic_DNA"/>
</dbReference>
<dbReference type="KEGG" id="pod:PODO_23770"/>
<proteinExistence type="predicted"/>
<keyword evidence="5" id="KW-1185">Reference proteome</keyword>
<dbReference type="Proteomes" id="UP000249163">
    <property type="component" value="Chromosome"/>
</dbReference>
<accession>A0A1R0X7T0</accession>
<dbReference type="EMBL" id="MKQP01000024">
    <property type="protein sequence ID" value="OMD30591.1"/>
    <property type="molecule type" value="Genomic_DNA"/>
</dbReference>
<name>A0A1R0X7T0_9BACL</name>
<evidence type="ECO:0000313" key="3">
    <source>
        <dbReference type="EMBL" id="OMD30591.1"/>
    </source>
</evidence>
<dbReference type="STRING" id="189426.PODO_23770"/>
<dbReference type="EMBL" id="CP021965">
    <property type="protein sequence ID" value="AWV35326.1"/>
    <property type="molecule type" value="Genomic_DNA"/>
</dbReference>
<evidence type="ECO:0000313" key="2">
    <source>
        <dbReference type="EMBL" id="OMD09301.1"/>
    </source>
</evidence>
<dbReference type="AlphaFoldDB" id="A0A1R0X7T0"/>
<reference evidence="6 7" key="1">
    <citation type="submission" date="2016-10" db="EMBL/GenBank/DDBJ databases">
        <title>Paenibacillus species isolates.</title>
        <authorList>
            <person name="Beno S.M."/>
        </authorList>
    </citation>
    <scope>NUCLEOTIDE SEQUENCE [LARGE SCALE GENOMIC DNA]</scope>
    <source>
        <strain evidence="2 5">FSL H7-0433</strain>
        <strain evidence="3 7">FSL H7-0604</strain>
        <strain evidence="4 6">FSL H7-0918</strain>
    </source>
</reference>
<reference evidence="1 8" key="2">
    <citation type="submission" date="2017-06" db="EMBL/GenBank/DDBJ databases">
        <title>Complete genome sequence of Paenibacillus odorifer CBA7130.</title>
        <authorList>
            <person name="Nam Y.-D."/>
            <person name="Kang J."/>
            <person name="Chung W.-H."/>
        </authorList>
    </citation>
    <scope>NUCLEOTIDE SEQUENCE [LARGE SCALE GENOMIC DNA]</scope>
    <source>
        <strain evidence="1 8">CBA7130</strain>
    </source>
</reference>
<dbReference type="eggNOG" id="ENOG5032VE6">
    <property type="taxonomic scope" value="Bacteria"/>
</dbReference>
<gene>
    <name evidence="3" type="ORF">BJP51_19480</name>
    <name evidence="4" type="ORF">BSK47_19840</name>
    <name evidence="2" type="ORF">BSO21_29410</name>
    <name evidence="1" type="ORF">CD191_23290</name>
</gene>
<evidence type="ECO:0000313" key="6">
    <source>
        <dbReference type="Proteomes" id="UP000187323"/>
    </source>
</evidence>
<evidence type="ECO:0000313" key="8">
    <source>
        <dbReference type="Proteomes" id="UP000249163"/>
    </source>
</evidence>
<organism evidence="3 7">
    <name type="scientific">Paenibacillus odorifer</name>
    <dbReference type="NCBI Taxonomy" id="189426"/>
    <lineage>
        <taxon>Bacteria</taxon>
        <taxon>Bacillati</taxon>
        <taxon>Bacillota</taxon>
        <taxon>Bacilli</taxon>
        <taxon>Bacillales</taxon>
        <taxon>Paenibacillaceae</taxon>
        <taxon>Paenibacillus</taxon>
    </lineage>
</organism>
<evidence type="ECO:0000313" key="1">
    <source>
        <dbReference type="EMBL" id="AWV35326.1"/>
    </source>
</evidence>
<dbReference type="EMBL" id="MPVP01000367">
    <property type="protein sequence ID" value="OMD09301.1"/>
    <property type="molecule type" value="Genomic_DNA"/>
</dbReference>
<dbReference type="RefSeq" id="WP_036683926.1">
    <property type="nucleotide sequence ID" value="NZ_CP009428.1"/>
</dbReference>
<dbReference type="Proteomes" id="UP000187465">
    <property type="component" value="Unassembled WGS sequence"/>
</dbReference>
<evidence type="ECO:0000313" key="4">
    <source>
        <dbReference type="EMBL" id="OME16826.1"/>
    </source>
</evidence>
<evidence type="ECO:0000313" key="7">
    <source>
        <dbReference type="Proteomes" id="UP000187465"/>
    </source>
</evidence>
<dbReference type="Proteomes" id="UP000187158">
    <property type="component" value="Unassembled WGS sequence"/>
</dbReference>
<protein>
    <submittedName>
        <fullName evidence="3">Uncharacterized protein</fullName>
    </submittedName>
</protein>
<dbReference type="GeneID" id="31573146"/>